<sequence>MKLFRPRATNRAGQTANSPLDTPLNLLRAGRFAEAEAEARAVAASRHWVHNDAYAPVALELAAMAVEAQGRHTEAAAEYDALLPVFGRAFGAEHLRTLELRSNRAQTLAGLGRHAEGEAEFAAVARAASRGTGPRTARLVAAARNGLVFALNGQGRYSEAEALAGESLAAYREDDQFSLVLRVNLARSLSGQGRHEEALAEAERADTLWHSLPEADRRLQTGAVELALATALLGLGRTTEARARATTAHDACVATFGPDHRRTVEARELPARVDGA</sequence>
<dbReference type="InterPro" id="IPR011990">
    <property type="entry name" value="TPR-like_helical_dom_sf"/>
</dbReference>
<dbReference type="Proteomes" id="UP000749040">
    <property type="component" value="Unassembled WGS sequence"/>
</dbReference>
<dbReference type="EMBL" id="JADKYB010000004">
    <property type="protein sequence ID" value="MBM9504631.1"/>
    <property type="molecule type" value="Genomic_DNA"/>
</dbReference>
<dbReference type="RefSeq" id="WP_205356504.1">
    <property type="nucleotide sequence ID" value="NZ_JADKYB010000004.1"/>
</dbReference>
<evidence type="ECO:0000313" key="2">
    <source>
        <dbReference type="EMBL" id="MBM9504631.1"/>
    </source>
</evidence>
<dbReference type="SUPFAM" id="SSF48452">
    <property type="entry name" value="TPR-like"/>
    <property type="match status" value="2"/>
</dbReference>
<dbReference type="Pfam" id="PF13374">
    <property type="entry name" value="TPR_10"/>
    <property type="match status" value="1"/>
</dbReference>
<comment type="caution">
    <text evidence="2">The sequence shown here is derived from an EMBL/GenBank/DDBJ whole genome shotgun (WGS) entry which is preliminary data.</text>
</comment>
<name>A0ABS2TNP4_9ACTN</name>
<proteinExistence type="predicted"/>
<feature type="compositionally biased region" description="Polar residues" evidence="1">
    <location>
        <begin position="11"/>
        <end position="20"/>
    </location>
</feature>
<evidence type="ECO:0000313" key="3">
    <source>
        <dbReference type="Proteomes" id="UP000749040"/>
    </source>
</evidence>
<organism evidence="2 3">
    <name type="scientific">Actinacidiphila acididurans</name>
    <dbReference type="NCBI Taxonomy" id="2784346"/>
    <lineage>
        <taxon>Bacteria</taxon>
        <taxon>Bacillati</taxon>
        <taxon>Actinomycetota</taxon>
        <taxon>Actinomycetes</taxon>
        <taxon>Kitasatosporales</taxon>
        <taxon>Streptomycetaceae</taxon>
        <taxon>Actinacidiphila</taxon>
    </lineage>
</organism>
<evidence type="ECO:0000256" key="1">
    <source>
        <dbReference type="SAM" id="MobiDB-lite"/>
    </source>
</evidence>
<protein>
    <submittedName>
        <fullName evidence="2">Tetratricopeptide repeat protein</fullName>
    </submittedName>
</protein>
<dbReference type="InterPro" id="IPR011717">
    <property type="entry name" value="TPR-4"/>
</dbReference>
<dbReference type="Gene3D" id="1.25.40.10">
    <property type="entry name" value="Tetratricopeptide repeat domain"/>
    <property type="match status" value="2"/>
</dbReference>
<feature type="region of interest" description="Disordered" evidence="1">
    <location>
        <begin position="1"/>
        <end position="20"/>
    </location>
</feature>
<dbReference type="Pfam" id="PF07721">
    <property type="entry name" value="TPR_4"/>
    <property type="match status" value="3"/>
</dbReference>
<accession>A0ABS2TNP4</accession>
<reference evidence="2 3" key="1">
    <citation type="submission" date="2021-01" db="EMBL/GenBank/DDBJ databases">
        <title>Streptomyces acididurans sp. nov., isolated from a peat swamp forest soil.</title>
        <authorList>
            <person name="Chantavorakit T."/>
            <person name="Duangmal K."/>
        </authorList>
    </citation>
    <scope>NUCLEOTIDE SEQUENCE [LARGE SCALE GENOMIC DNA]</scope>
    <source>
        <strain evidence="2 3">KK5PA1</strain>
    </source>
</reference>
<gene>
    <name evidence="2" type="ORF">ITX44_08780</name>
</gene>
<keyword evidence="3" id="KW-1185">Reference proteome</keyword>